<reference evidence="3" key="1">
    <citation type="submission" date="2022-10" db="EMBL/GenBank/DDBJ databases">
        <title>Tapping the CABI collections for fungal endophytes: first genome assemblies for Collariella, Neodidymelliopsis, Ascochyta clinopodiicola, Didymella pomorum, Didymosphaeria variabile, Neocosmospora piperis and Neocucurbitaria cava.</title>
        <authorList>
            <person name="Hill R."/>
        </authorList>
    </citation>
    <scope>NUCLEOTIDE SEQUENCE</scope>
    <source>
        <strain evidence="3">IMI 366586</strain>
    </source>
</reference>
<feature type="compositionally biased region" description="Low complexity" evidence="1">
    <location>
        <begin position="1"/>
        <end position="12"/>
    </location>
</feature>
<evidence type="ECO:0000313" key="3">
    <source>
        <dbReference type="EMBL" id="KAJ4324372.1"/>
    </source>
</evidence>
<feature type="compositionally biased region" description="Pro residues" evidence="1">
    <location>
        <begin position="434"/>
        <end position="444"/>
    </location>
</feature>
<keyword evidence="2" id="KW-0812">Transmembrane</keyword>
<sequence>MASSTSVSGRSASRMRRIPDADPEDAAFPSSQSASPVFALRGSSWCFSKAMSQPVRRWALATLTFLLLSWTSYVALFTSHLDHVIPGRTSSETLSRADFDGLKVPPQSTKPSSSRRLRLFMPADSPHINLCKTIMSAVALGYPMPTLLNWGREYNRPSWHFAGSHIAKLESLLGGIEALLEGGDASVHDVAVLVDAYDMWFQLPPSVLLERYHQLNREADARVRKEWAAFADFPIPPPRQDIIVTTAKDCFPDSYSGSDPRYEHWPESPMPKDMYGEGTDVIPWSLDPARKYKKVRPRCVNSGLIMGSMGALRDALRRCKDKIDGVAMNGRQLWSDQALIGEVIGDQEIWREWVRHLASSWNGSIAHNDKTSLGAAVRSIADAALLGQRFEFGIGLDYNFTTAPPTCSAEEDGYFVNLSDPANVTSESEKAGVPGPPRINGPPPELRRSPDKLLSGTNWGSVPLYTDFFFGVAPVGIHHNAYVNGLKGLRLRTWWDKMWYYPQLRDLIVQRLKPDDEELDQPLAEVEEGIVYRADGHHKTAMVFSPRNPSGERFVSIAWDGVCQNKASGRMWYDELFGDEKGPLDV</sequence>
<dbReference type="EMBL" id="JAPEUR010000060">
    <property type="protein sequence ID" value="KAJ4324372.1"/>
    <property type="molecule type" value="Genomic_DNA"/>
</dbReference>
<evidence type="ECO:0000256" key="2">
    <source>
        <dbReference type="SAM" id="Phobius"/>
    </source>
</evidence>
<keyword evidence="4" id="KW-1185">Reference proteome</keyword>
<gene>
    <name evidence="3" type="ORF">N0V84_003933</name>
</gene>
<evidence type="ECO:0000256" key="1">
    <source>
        <dbReference type="SAM" id="MobiDB-lite"/>
    </source>
</evidence>
<accession>A0A9W9BS06</accession>
<organism evidence="3 4">
    <name type="scientific">Fusarium piperis</name>
    <dbReference type="NCBI Taxonomy" id="1435070"/>
    <lineage>
        <taxon>Eukaryota</taxon>
        <taxon>Fungi</taxon>
        <taxon>Dikarya</taxon>
        <taxon>Ascomycota</taxon>
        <taxon>Pezizomycotina</taxon>
        <taxon>Sordariomycetes</taxon>
        <taxon>Hypocreomycetidae</taxon>
        <taxon>Hypocreales</taxon>
        <taxon>Nectriaceae</taxon>
        <taxon>Fusarium</taxon>
        <taxon>Fusarium solani species complex</taxon>
    </lineage>
</organism>
<dbReference type="CDD" id="cd22997">
    <property type="entry name" value="GT_LH"/>
    <property type="match status" value="1"/>
</dbReference>
<keyword evidence="2" id="KW-0472">Membrane</keyword>
<protein>
    <submittedName>
        <fullName evidence="3">Uncharacterized protein</fullName>
    </submittedName>
</protein>
<dbReference type="OrthoDB" id="422736at2759"/>
<name>A0A9W9BS06_9HYPO</name>
<comment type="caution">
    <text evidence="3">The sequence shown here is derived from an EMBL/GenBank/DDBJ whole genome shotgun (WGS) entry which is preliminary data.</text>
</comment>
<feature type="region of interest" description="Disordered" evidence="1">
    <location>
        <begin position="425"/>
        <end position="448"/>
    </location>
</feature>
<dbReference type="AlphaFoldDB" id="A0A9W9BS06"/>
<feature type="region of interest" description="Disordered" evidence="1">
    <location>
        <begin position="1"/>
        <end position="31"/>
    </location>
</feature>
<dbReference type="PANTHER" id="PTHR36587:SF2">
    <property type="entry name" value="EXPRESSION SITE-ASSOCIATED GENE 3 (ESAG3)-LIKE PROTEIN"/>
    <property type="match status" value="1"/>
</dbReference>
<evidence type="ECO:0000313" key="4">
    <source>
        <dbReference type="Proteomes" id="UP001140502"/>
    </source>
</evidence>
<keyword evidence="2" id="KW-1133">Transmembrane helix</keyword>
<dbReference type="Proteomes" id="UP001140502">
    <property type="component" value="Unassembled WGS sequence"/>
</dbReference>
<feature type="transmembrane region" description="Helical" evidence="2">
    <location>
        <begin position="58"/>
        <end position="76"/>
    </location>
</feature>
<dbReference type="PANTHER" id="PTHR36587">
    <property type="entry name" value="EXPRESSION SITE-ASSOCIATED GENE 3 (ESAG3)-LIKE PROTEIN"/>
    <property type="match status" value="1"/>
</dbReference>
<proteinExistence type="predicted"/>